<name>A0A966HQI3_9PROT</name>
<protein>
    <submittedName>
        <fullName evidence="1">Anhydro-N-acetylmuramic acid kinase</fullName>
    </submittedName>
</protein>
<dbReference type="EMBL" id="RGMI01000213">
    <property type="protein sequence ID" value="NCU50878.1"/>
    <property type="molecule type" value="Genomic_DNA"/>
</dbReference>
<keyword evidence="1" id="KW-0808">Transferase</keyword>
<feature type="non-terminal residue" evidence="1">
    <location>
        <position position="1"/>
    </location>
</feature>
<dbReference type="Proteomes" id="UP000699985">
    <property type="component" value="Unassembled WGS sequence"/>
</dbReference>
<dbReference type="GO" id="GO:0016301">
    <property type="term" value="F:kinase activity"/>
    <property type="evidence" value="ECO:0007669"/>
    <property type="project" value="UniProtKB-KW"/>
</dbReference>
<gene>
    <name evidence="1" type="ORF">EBX29_03820</name>
</gene>
<reference evidence="1" key="1">
    <citation type="submission" date="2018-10" db="EMBL/GenBank/DDBJ databases">
        <title>Iterative Subtractive Binning of Freshwater Chronoseries Metagenomes Recovers Nearly Complete Genomes from over Four Hundred Novel Species.</title>
        <authorList>
            <person name="Rodriguez-R L.M."/>
            <person name="Tsementzi D."/>
            <person name="Luo C."/>
            <person name="Konstantinidis K.T."/>
        </authorList>
    </citation>
    <scope>NUCLEOTIDE SEQUENCE</scope>
    <source>
        <strain evidence="1">WB8_1A_003</strain>
    </source>
</reference>
<sequence length="49" mass="5379">IDQYKLAGDFIESQAFAYLAIRSYEKKHLSLPTTTGVSKPVTGGIVYSN</sequence>
<organism evidence="1 2">
    <name type="scientific">Candidatus Fonsibacter lacus</name>
    <dbReference type="NCBI Taxonomy" id="2576439"/>
    <lineage>
        <taxon>Bacteria</taxon>
        <taxon>Pseudomonadati</taxon>
        <taxon>Pseudomonadota</taxon>
        <taxon>Alphaproteobacteria</taxon>
        <taxon>Candidatus Pelagibacterales</taxon>
        <taxon>Candidatus Pelagibacterales incertae sedis</taxon>
        <taxon>Candidatus Fonsibacter</taxon>
    </lineage>
</organism>
<comment type="caution">
    <text evidence="1">The sequence shown here is derived from an EMBL/GenBank/DDBJ whole genome shotgun (WGS) entry which is preliminary data.</text>
</comment>
<keyword evidence="1" id="KW-0418">Kinase</keyword>
<accession>A0A966HQI3</accession>
<evidence type="ECO:0000313" key="2">
    <source>
        <dbReference type="Proteomes" id="UP000699985"/>
    </source>
</evidence>
<proteinExistence type="predicted"/>
<evidence type="ECO:0000313" key="1">
    <source>
        <dbReference type="EMBL" id="NCU50878.1"/>
    </source>
</evidence>
<dbReference type="AlphaFoldDB" id="A0A966HQI3"/>